<dbReference type="Gene3D" id="3.40.309.10">
    <property type="entry name" value="Aldehyde Dehydrogenase, Chain A, domain 2"/>
    <property type="match status" value="1"/>
</dbReference>
<dbReference type="InterPro" id="IPR015590">
    <property type="entry name" value="Aldehyde_DH_dom"/>
</dbReference>
<reference evidence="7" key="2">
    <citation type="submission" date="2020-09" db="EMBL/GenBank/DDBJ databases">
        <authorList>
            <person name="Sun Q."/>
            <person name="Ohkuma M."/>
        </authorList>
    </citation>
    <scope>NUCLEOTIDE SEQUENCE</scope>
    <source>
        <strain evidence="7">JCM 3346</strain>
    </source>
</reference>
<evidence type="ECO:0000256" key="1">
    <source>
        <dbReference type="ARBA" id="ARBA00009986"/>
    </source>
</evidence>
<evidence type="ECO:0000256" key="4">
    <source>
        <dbReference type="RuleBase" id="RU003345"/>
    </source>
</evidence>
<dbReference type="Pfam" id="PF00171">
    <property type="entry name" value="Aldedh"/>
    <property type="match status" value="1"/>
</dbReference>
<evidence type="ECO:0000256" key="3">
    <source>
        <dbReference type="PROSITE-ProRule" id="PRU10007"/>
    </source>
</evidence>
<protein>
    <submittedName>
        <fullName evidence="7">NAD-dependent succinate-semialdehyde dehydrogenase</fullName>
    </submittedName>
</protein>
<keyword evidence="8" id="KW-1185">Reference proteome</keyword>
<dbReference type="FunFam" id="3.40.309.10:FF:000004">
    <property type="entry name" value="Succinate-semialdehyde dehydrogenase I"/>
    <property type="match status" value="1"/>
</dbReference>
<dbReference type="InterPro" id="IPR050740">
    <property type="entry name" value="Aldehyde_DH_Superfamily"/>
</dbReference>
<proteinExistence type="inferred from homology"/>
<dbReference type="Gene3D" id="3.40.605.10">
    <property type="entry name" value="Aldehyde Dehydrogenase, Chain A, domain 1"/>
    <property type="match status" value="1"/>
</dbReference>
<evidence type="ECO:0000259" key="6">
    <source>
        <dbReference type="Pfam" id="PF00171"/>
    </source>
</evidence>
<feature type="compositionally biased region" description="Gly residues" evidence="5">
    <location>
        <begin position="9"/>
        <end position="20"/>
    </location>
</feature>
<dbReference type="InterPro" id="IPR016162">
    <property type="entry name" value="Ald_DH_N"/>
</dbReference>
<dbReference type="PROSITE" id="PS00070">
    <property type="entry name" value="ALDEHYDE_DEHYDR_CYS"/>
    <property type="match status" value="1"/>
</dbReference>
<dbReference type="PANTHER" id="PTHR43353">
    <property type="entry name" value="SUCCINATE-SEMIALDEHYDE DEHYDROGENASE, MITOCHONDRIAL"/>
    <property type="match status" value="1"/>
</dbReference>
<organism evidence="7 8">
    <name type="scientific">Agromyces mediolanus</name>
    <name type="common">Corynebacterium mediolanum</name>
    <dbReference type="NCBI Taxonomy" id="41986"/>
    <lineage>
        <taxon>Bacteria</taxon>
        <taxon>Bacillati</taxon>
        <taxon>Actinomycetota</taxon>
        <taxon>Actinomycetes</taxon>
        <taxon>Micrococcales</taxon>
        <taxon>Microbacteriaceae</taxon>
        <taxon>Agromyces</taxon>
    </lineage>
</organism>
<dbReference type="GO" id="GO:0009450">
    <property type="term" value="P:gamma-aminobutyric acid catabolic process"/>
    <property type="evidence" value="ECO:0007669"/>
    <property type="project" value="TreeGrafter"/>
</dbReference>
<feature type="region of interest" description="Disordered" evidence="5">
    <location>
        <begin position="1"/>
        <end position="25"/>
    </location>
</feature>
<dbReference type="FunFam" id="3.40.605.10:FF:000026">
    <property type="entry name" value="Aldehyde dehydrogenase, putative"/>
    <property type="match status" value="1"/>
</dbReference>
<dbReference type="FunFam" id="3.40.605.10:FF:000007">
    <property type="entry name" value="NAD/NADP-dependent betaine aldehyde dehydrogenase"/>
    <property type="match status" value="1"/>
</dbReference>
<dbReference type="InterPro" id="IPR016161">
    <property type="entry name" value="Ald_DH/histidinol_DH"/>
</dbReference>
<evidence type="ECO:0000256" key="5">
    <source>
        <dbReference type="SAM" id="MobiDB-lite"/>
    </source>
</evidence>
<dbReference type="PANTHER" id="PTHR43353:SF5">
    <property type="entry name" value="SUCCINATE-SEMIALDEHYDE DEHYDROGENASE, MITOCHONDRIAL"/>
    <property type="match status" value="1"/>
</dbReference>
<gene>
    <name evidence="7" type="ORF">GCM10010196_09350</name>
</gene>
<feature type="active site" evidence="3">
    <location>
        <position position="282"/>
    </location>
</feature>
<dbReference type="SUPFAM" id="SSF53720">
    <property type="entry name" value="ALDH-like"/>
    <property type="match status" value="1"/>
</dbReference>
<dbReference type="Proteomes" id="UP000610303">
    <property type="component" value="Unassembled WGS sequence"/>
</dbReference>
<comment type="similarity">
    <text evidence="1 4">Belongs to the aldehyde dehydrogenase family.</text>
</comment>
<evidence type="ECO:0000313" key="7">
    <source>
        <dbReference type="EMBL" id="GGR18389.1"/>
    </source>
</evidence>
<feature type="domain" description="Aldehyde dehydrogenase" evidence="6">
    <location>
        <begin position="45"/>
        <end position="505"/>
    </location>
</feature>
<dbReference type="PROSITE" id="PS00687">
    <property type="entry name" value="ALDEHYDE_DEHYDR_GLU"/>
    <property type="match status" value="1"/>
</dbReference>
<keyword evidence="2 4" id="KW-0560">Oxidoreductase</keyword>
<dbReference type="AlphaFoldDB" id="A0A918CE37"/>
<dbReference type="InterPro" id="IPR016163">
    <property type="entry name" value="Ald_DH_C"/>
</dbReference>
<evidence type="ECO:0000256" key="2">
    <source>
        <dbReference type="ARBA" id="ARBA00023002"/>
    </source>
</evidence>
<dbReference type="InterPro" id="IPR029510">
    <property type="entry name" value="Ald_DH_CS_GLU"/>
</dbReference>
<dbReference type="GO" id="GO:0004777">
    <property type="term" value="F:succinate-semialdehyde dehydrogenase (NAD+) activity"/>
    <property type="evidence" value="ECO:0007669"/>
    <property type="project" value="TreeGrafter"/>
</dbReference>
<accession>A0A918CE37</accession>
<sequence length="513" mass="53513">MSGTQPSGGASGGANSGSGSGSAMRPAERALLASLPTGLLIDGEWREASDGGTFVVEDPATGAALLAIADATPADGEAALAAAHRAQAGWARTAPRERAEILRRAFDAVTARAEDFALLMTLEMGKPLAESRGEVAYGAEFLRWFSEETSRVSGRYATAPDGRSRLLVLKRPVGPSLFITPWNFPLAMATRKIAPAIAAGCTMVLKPAALTPLTALLFAAVLEEAGLPPGVLNVIPTTSAGRVTGPLVRDPRLRKLSFTGSTEVGRRLIADAADQVLRVSMELGGNAPFLVFEDADLDQAVEGALLAKLRNGGEACTAANRLLVHERVAAEFAERLTARIAAYPVARGTEPGAKLGPLVDAGTRDKVHELVESARADGATVALGGRPVPGPGYFYEPTVLTNVPADARILREEIFGPVAPIVTFADEAEAVALANATEFGLVAYAFTRDLDRGLRLAEELEVGMFGLNTGIVSNPAAPFGGVKQSGIGREGGFEGIEEYLETTYVGIADPFRG</sequence>
<dbReference type="EMBL" id="BMRJ01000001">
    <property type="protein sequence ID" value="GGR18389.1"/>
    <property type="molecule type" value="Genomic_DNA"/>
</dbReference>
<dbReference type="CDD" id="cd07103">
    <property type="entry name" value="ALDH_F5_SSADH_GabD"/>
    <property type="match status" value="1"/>
</dbReference>
<comment type="caution">
    <text evidence="7">The sequence shown here is derived from an EMBL/GenBank/DDBJ whole genome shotgun (WGS) entry which is preliminary data.</text>
</comment>
<name>A0A918CE37_AGRME</name>
<evidence type="ECO:0000313" key="8">
    <source>
        <dbReference type="Proteomes" id="UP000610303"/>
    </source>
</evidence>
<dbReference type="InterPro" id="IPR016160">
    <property type="entry name" value="Ald_DH_CS_CYS"/>
</dbReference>
<reference evidence="7" key="1">
    <citation type="journal article" date="2014" name="Int. J. Syst. Evol. Microbiol.">
        <title>Complete genome sequence of Corynebacterium casei LMG S-19264T (=DSM 44701T), isolated from a smear-ripened cheese.</title>
        <authorList>
            <consortium name="US DOE Joint Genome Institute (JGI-PGF)"/>
            <person name="Walter F."/>
            <person name="Albersmeier A."/>
            <person name="Kalinowski J."/>
            <person name="Ruckert C."/>
        </authorList>
    </citation>
    <scope>NUCLEOTIDE SEQUENCE</scope>
    <source>
        <strain evidence="7">JCM 3346</strain>
    </source>
</reference>